<dbReference type="VEuPathDB" id="FungiDB:A1O9_08748"/>
<organism evidence="1 2">
    <name type="scientific">Exophiala aquamarina CBS 119918</name>
    <dbReference type="NCBI Taxonomy" id="1182545"/>
    <lineage>
        <taxon>Eukaryota</taxon>
        <taxon>Fungi</taxon>
        <taxon>Dikarya</taxon>
        <taxon>Ascomycota</taxon>
        <taxon>Pezizomycotina</taxon>
        <taxon>Eurotiomycetes</taxon>
        <taxon>Chaetothyriomycetidae</taxon>
        <taxon>Chaetothyriales</taxon>
        <taxon>Herpotrichiellaceae</taxon>
        <taxon>Exophiala</taxon>
    </lineage>
</organism>
<comment type="caution">
    <text evidence="1">The sequence shown here is derived from an EMBL/GenBank/DDBJ whole genome shotgun (WGS) entry which is preliminary data.</text>
</comment>
<dbReference type="GeneID" id="25283659"/>
<dbReference type="EMBL" id="AMGV01000008">
    <property type="protein sequence ID" value="KEF55095.1"/>
    <property type="molecule type" value="Genomic_DNA"/>
</dbReference>
<name>A0A072PHS7_9EURO</name>
<dbReference type="AlphaFoldDB" id="A0A072PHS7"/>
<evidence type="ECO:0000313" key="2">
    <source>
        <dbReference type="Proteomes" id="UP000027920"/>
    </source>
</evidence>
<proteinExistence type="predicted"/>
<accession>A0A072PHS7</accession>
<dbReference type="Proteomes" id="UP000027920">
    <property type="component" value="Unassembled WGS sequence"/>
</dbReference>
<keyword evidence="2" id="KW-1185">Reference proteome</keyword>
<sequence length="155" mass="17756">MKHRSTLEIGMQGCFALNHRGSADQTAARVTFNKNMRGRLDKRSYITDLLIPEFSPLFKRLTPGPGYLEALVAVDVDIHLGEDLVHQRSWNHNDRRYSLTSGCNNHCDRLRCIVSRPLPSLWRWYKSTATKKDMRGDVCRCCCRPVSEFLPFAGS</sequence>
<reference evidence="1 2" key="1">
    <citation type="submission" date="2013-03" db="EMBL/GenBank/DDBJ databases">
        <title>The Genome Sequence of Exophiala aquamarina CBS 119918.</title>
        <authorList>
            <consortium name="The Broad Institute Genomics Platform"/>
            <person name="Cuomo C."/>
            <person name="de Hoog S."/>
            <person name="Gorbushina A."/>
            <person name="Walker B."/>
            <person name="Young S.K."/>
            <person name="Zeng Q."/>
            <person name="Gargeya S."/>
            <person name="Fitzgerald M."/>
            <person name="Haas B."/>
            <person name="Abouelleil A."/>
            <person name="Allen A.W."/>
            <person name="Alvarado L."/>
            <person name="Arachchi H.M."/>
            <person name="Berlin A.M."/>
            <person name="Chapman S.B."/>
            <person name="Gainer-Dewar J."/>
            <person name="Goldberg J."/>
            <person name="Griggs A."/>
            <person name="Gujja S."/>
            <person name="Hansen M."/>
            <person name="Howarth C."/>
            <person name="Imamovic A."/>
            <person name="Ireland A."/>
            <person name="Larimer J."/>
            <person name="McCowan C."/>
            <person name="Murphy C."/>
            <person name="Pearson M."/>
            <person name="Poon T.W."/>
            <person name="Priest M."/>
            <person name="Roberts A."/>
            <person name="Saif S."/>
            <person name="Shea T."/>
            <person name="Sisk P."/>
            <person name="Sykes S."/>
            <person name="Wortman J."/>
            <person name="Nusbaum C."/>
            <person name="Birren B."/>
        </authorList>
    </citation>
    <scope>NUCLEOTIDE SEQUENCE [LARGE SCALE GENOMIC DNA]</scope>
    <source>
        <strain evidence="1 2">CBS 119918</strain>
    </source>
</reference>
<dbReference type="HOGENOM" id="CLU_1695472_0_0_1"/>
<dbReference type="RefSeq" id="XP_013257685.1">
    <property type="nucleotide sequence ID" value="XM_013402231.1"/>
</dbReference>
<evidence type="ECO:0000313" key="1">
    <source>
        <dbReference type="EMBL" id="KEF55095.1"/>
    </source>
</evidence>
<protein>
    <submittedName>
        <fullName evidence="1">Uncharacterized protein</fullName>
    </submittedName>
</protein>
<gene>
    <name evidence="1" type="ORF">A1O9_08748</name>
</gene>
<dbReference type="OrthoDB" id="74360at2759"/>